<reference evidence="2 3" key="1">
    <citation type="submission" date="2019-07" db="EMBL/GenBank/DDBJ databases">
        <authorList>
            <person name="Huq M.A."/>
        </authorList>
    </citation>
    <scope>NUCLEOTIDE SEQUENCE [LARGE SCALE GENOMIC DNA]</scope>
    <source>
        <strain evidence="2 3">MAH-3</strain>
    </source>
</reference>
<keyword evidence="3" id="KW-1185">Reference proteome</keyword>
<proteinExistence type="predicted"/>
<name>A0A556N3L9_9FLAO</name>
<dbReference type="PANTHER" id="PTHR12147">
    <property type="entry name" value="METALLOPEPTIDASE M28 FAMILY MEMBER"/>
    <property type="match status" value="1"/>
</dbReference>
<dbReference type="EMBL" id="VLPL01000002">
    <property type="protein sequence ID" value="TSJ46780.1"/>
    <property type="molecule type" value="Genomic_DNA"/>
</dbReference>
<dbReference type="Gene3D" id="3.40.630.10">
    <property type="entry name" value="Zn peptidases"/>
    <property type="match status" value="1"/>
</dbReference>
<dbReference type="InterPro" id="IPR007484">
    <property type="entry name" value="Peptidase_M28"/>
</dbReference>
<dbReference type="GO" id="GO:0006508">
    <property type="term" value="P:proteolysis"/>
    <property type="evidence" value="ECO:0007669"/>
    <property type="project" value="InterPro"/>
</dbReference>
<comment type="caution">
    <text evidence="2">The sequence shown here is derived from an EMBL/GenBank/DDBJ whole genome shotgun (WGS) entry which is preliminary data.</text>
</comment>
<organism evidence="2 3">
    <name type="scientific">Fluviicola chungangensis</name>
    <dbReference type="NCBI Taxonomy" id="2597671"/>
    <lineage>
        <taxon>Bacteria</taxon>
        <taxon>Pseudomonadati</taxon>
        <taxon>Bacteroidota</taxon>
        <taxon>Flavobacteriia</taxon>
        <taxon>Flavobacteriales</taxon>
        <taxon>Crocinitomicaceae</taxon>
        <taxon>Fluviicola</taxon>
    </lineage>
</organism>
<dbReference type="RefSeq" id="WP_144332317.1">
    <property type="nucleotide sequence ID" value="NZ_VLPL01000002.1"/>
</dbReference>
<sequence length="427" mass="47938">MHKILSFLVFIPLLGFGQVEQGRLTVEKLCSPAFHGRGYVNGGDSLAASFIADEFGKMGCKFFRDSPFQTFRFPVNTFPGKMACSVNGKTLVPGKEFVVDPSCPAYFADSLKIYRISVDELFNGKKLKNKISEAAMSGSKGGIGFAFHFSLWKGDTLKKAQELAKTLGQSMPVIELVDTKFTWSVSQEQNRFALLQVQSSALDASLDEWIFRVRVEAKMINHTAKNVIAYVPAKKKSKKYFVFSAHYDHLGRMGQETYFPGGNDNASGTALLLEMARYYASNPAEVNVVFMAFAGEEVGLLGSHYYTENPIFPLKEIQFLFNLDIMGSGEEGVTVVNATLFPEQFETLKSINEKQQFLPKVASRGAAANSDHYFFTQKGVPAFFMYTMGPNKHYHDVYDTYEELSFNKFNGIYQLLVDFEKVVCWKR</sequence>
<dbReference type="Proteomes" id="UP000316008">
    <property type="component" value="Unassembled WGS sequence"/>
</dbReference>
<gene>
    <name evidence="2" type="ORF">FO442_06365</name>
</gene>
<evidence type="ECO:0000313" key="3">
    <source>
        <dbReference type="Proteomes" id="UP000316008"/>
    </source>
</evidence>
<dbReference type="OrthoDB" id="9778250at2"/>
<evidence type="ECO:0000313" key="2">
    <source>
        <dbReference type="EMBL" id="TSJ46780.1"/>
    </source>
</evidence>
<dbReference type="GO" id="GO:0008235">
    <property type="term" value="F:metalloexopeptidase activity"/>
    <property type="evidence" value="ECO:0007669"/>
    <property type="project" value="InterPro"/>
</dbReference>
<protein>
    <submittedName>
        <fullName evidence="2">M28 family peptidase</fullName>
    </submittedName>
</protein>
<accession>A0A556N3L9</accession>
<dbReference type="PANTHER" id="PTHR12147:SF26">
    <property type="entry name" value="PEPTIDASE M28 DOMAIN-CONTAINING PROTEIN"/>
    <property type="match status" value="1"/>
</dbReference>
<dbReference type="Gene3D" id="3.50.30.30">
    <property type="match status" value="1"/>
</dbReference>
<dbReference type="InterPro" id="IPR045175">
    <property type="entry name" value="M28_fam"/>
</dbReference>
<evidence type="ECO:0000259" key="1">
    <source>
        <dbReference type="Pfam" id="PF04389"/>
    </source>
</evidence>
<dbReference type="Pfam" id="PF04389">
    <property type="entry name" value="Peptidase_M28"/>
    <property type="match status" value="1"/>
</dbReference>
<feature type="domain" description="Peptidase M28" evidence="1">
    <location>
        <begin position="226"/>
        <end position="415"/>
    </location>
</feature>
<dbReference type="SUPFAM" id="SSF53187">
    <property type="entry name" value="Zn-dependent exopeptidases"/>
    <property type="match status" value="1"/>
</dbReference>
<dbReference type="AlphaFoldDB" id="A0A556N3L9"/>